<accession>A0A1I8AEP9</accession>
<protein>
    <submittedName>
        <fullName evidence="2">F-box domain-containing protein</fullName>
    </submittedName>
</protein>
<dbReference type="Proteomes" id="UP000095287">
    <property type="component" value="Unplaced"/>
</dbReference>
<evidence type="ECO:0000313" key="2">
    <source>
        <dbReference type="WBParaSite" id="L893_g497.t1"/>
    </source>
</evidence>
<dbReference type="WBParaSite" id="L893_g497.t1">
    <property type="protein sequence ID" value="L893_g497.t1"/>
    <property type="gene ID" value="L893_g497"/>
</dbReference>
<keyword evidence="1" id="KW-1185">Reference proteome</keyword>
<sequence>MVSKDHNVRCFWLRQKPYYVRLLQHQALSDKKHKSEISLKTRNQGIKVGKESYESATLEKLARVEVDDIAYKVFLWLSPMPELNVLTIVSKNLPGKVTNHPTFGKRVANSLKPLMHTRKLCKKETNGNLIVGDFRVFQKKERSFASNQPSNWKSRM</sequence>
<evidence type="ECO:0000313" key="1">
    <source>
        <dbReference type="Proteomes" id="UP000095287"/>
    </source>
</evidence>
<dbReference type="AlphaFoldDB" id="A0A1I8AEP9"/>
<proteinExistence type="predicted"/>
<organism evidence="1 2">
    <name type="scientific">Steinernema glaseri</name>
    <dbReference type="NCBI Taxonomy" id="37863"/>
    <lineage>
        <taxon>Eukaryota</taxon>
        <taxon>Metazoa</taxon>
        <taxon>Ecdysozoa</taxon>
        <taxon>Nematoda</taxon>
        <taxon>Chromadorea</taxon>
        <taxon>Rhabditida</taxon>
        <taxon>Tylenchina</taxon>
        <taxon>Panagrolaimomorpha</taxon>
        <taxon>Strongyloidoidea</taxon>
        <taxon>Steinernematidae</taxon>
        <taxon>Steinernema</taxon>
    </lineage>
</organism>
<name>A0A1I8AEP9_9BILA</name>
<reference evidence="2" key="1">
    <citation type="submission" date="2016-11" db="UniProtKB">
        <authorList>
            <consortium name="WormBaseParasite"/>
        </authorList>
    </citation>
    <scope>IDENTIFICATION</scope>
</reference>